<dbReference type="RefSeq" id="WP_119454040.1">
    <property type="nucleotide sequence ID" value="NZ_QWGA01000006.1"/>
</dbReference>
<feature type="region of interest" description="Disordered" evidence="1">
    <location>
        <begin position="1"/>
        <end position="60"/>
    </location>
</feature>
<protein>
    <recommendedName>
        <fullName evidence="2">DUF5681 domain-containing protein</fullName>
    </recommendedName>
</protein>
<proteinExistence type="predicted"/>
<dbReference type="OrthoDB" id="2086138at2"/>
<dbReference type="Pfam" id="PF18932">
    <property type="entry name" value="DUF5681"/>
    <property type="match status" value="1"/>
</dbReference>
<sequence length="371" mass="43075">MSKDKGKKPFDPKKADYDVGRGKTPKHTRFQPGKSGNPNGRPRKKSKSSSPKSHGTALMGSLEEVLKSKITISENGKPKEITLEEALPRKLVKDALDSKPHAQKRVFDWAAKEMESRRAAAEDLFETAVKIKAAITKYENDRSKYGDDYVFPILSAEQIEIDYEAGTVEINGPLNAEQFQTRLGMIAQMVRSEIDIKEAEFDGLDDEDSDIADQKWFLAKLRQYIPTTDPMWREFAPKYRRIINDERFYYAESSDLPTALVDLPEEQLKAIFENRPKPTRESLRELSHLKTENKKFRAFMRKKLRKQMGKKWDTRLDSEVHEPRDVEHDFIRYKNEIGEFDPDDYEFSDEEKEALKDPEFFKAYMSWDKAA</sequence>
<dbReference type="Proteomes" id="UP000265845">
    <property type="component" value="Unassembled WGS sequence"/>
</dbReference>
<evidence type="ECO:0000313" key="4">
    <source>
        <dbReference type="Proteomes" id="UP000265845"/>
    </source>
</evidence>
<name>A0A399RGP3_9PROT</name>
<comment type="caution">
    <text evidence="3">The sequence shown here is derived from an EMBL/GenBank/DDBJ whole genome shotgun (WGS) entry which is preliminary data.</text>
</comment>
<gene>
    <name evidence="3" type="ORF">D1222_09615</name>
</gene>
<evidence type="ECO:0000313" key="3">
    <source>
        <dbReference type="EMBL" id="RIJ29634.1"/>
    </source>
</evidence>
<organism evidence="3 4">
    <name type="scientific">Henriciella algicola</name>
    <dbReference type="NCBI Taxonomy" id="1608422"/>
    <lineage>
        <taxon>Bacteria</taxon>
        <taxon>Pseudomonadati</taxon>
        <taxon>Pseudomonadota</taxon>
        <taxon>Alphaproteobacteria</taxon>
        <taxon>Hyphomonadales</taxon>
        <taxon>Hyphomonadaceae</taxon>
        <taxon>Henriciella</taxon>
    </lineage>
</organism>
<accession>A0A399RGP3</accession>
<keyword evidence="4" id="KW-1185">Reference proteome</keyword>
<dbReference type="EMBL" id="QWGA01000006">
    <property type="protein sequence ID" value="RIJ29634.1"/>
    <property type="molecule type" value="Genomic_DNA"/>
</dbReference>
<evidence type="ECO:0000256" key="1">
    <source>
        <dbReference type="SAM" id="MobiDB-lite"/>
    </source>
</evidence>
<reference evidence="3 4" key="1">
    <citation type="submission" date="2018-08" db="EMBL/GenBank/DDBJ databases">
        <title>Henriciella mobilis sp. nov., isolated from seawater.</title>
        <authorList>
            <person name="Cheng H."/>
            <person name="Wu Y.-H."/>
            <person name="Xu X.-W."/>
            <person name="Guo L.-L."/>
        </authorList>
    </citation>
    <scope>NUCLEOTIDE SEQUENCE [LARGE SCALE GENOMIC DNA]</scope>
    <source>
        <strain evidence="3 4">CCUG67844</strain>
    </source>
</reference>
<dbReference type="AlphaFoldDB" id="A0A399RGP3"/>
<dbReference type="InterPro" id="IPR043736">
    <property type="entry name" value="DUF5681"/>
</dbReference>
<feature type="domain" description="DUF5681" evidence="2">
    <location>
        <begin position="26"/>
        <end position="112"/>
    </location>
</feature>
<evidence type="ECO:0000259" key="2">
    <source>
        <dbReference type="Pfam" id="PF18932"/>
    </source>
</evidence>
<feature type="compositionally biased region" description="Basic and acidic residues" evidence="1">
    <location>
        <begin position="1"/>
        <end position="21"/>
    </location>
</feature>